<evidence type="ECO:0000313" key="9">
    <source>
        <dbReference type="EMBL" id="OQN95906.1"/>
    </source>
</evidence>
<proteinExistence type="inferred from homology"/>
<dbReference type="AlphaFoldDB" id="A0A1V8S9T9"/>
<dbReference type="InterPro" id="IPR036188">
    <property type="entry name" value="FAD/NAD-bd_sf"/>
</dbReference>
<protein>
    <recommendedName>
        <fullName evidence="8">FAD-binding domain-containing protein</fullName>
    </recommendedName>
</protein>
<evidence type="ECO:0000313" key="10">
    <source>
        <dbReference type="Proteomes" id="UP000192596"/>
    </source>
</evidence>
<dbReference type="InterPro" id="IPR002938">
    <property type="entry name" value="FAD-bd"/>
</dbReference>
<dbReference type="Pfam" id="PF01494">
    <property type="entry name" value="FAD_binding_3"/>
    <property type="match status" value="2"/>
</dbReference>
<sequence>MPRPPIAIIGAGISGLTLAQCLRRRNILAVVYERVKDNPTRNNYGITLQHDTWRTLLEPLQIDERDFKRQVGVRHPKTDAVVEDDGALRVNRAALTRVLQDGVDVKWEHKLTSLPSSNETRTAKVDVNGGTEDIDYSLLIGADGVHSATRSALKLAQSDFEMKTLPYVVFNGKRRIKPLTQVPKSLLTAFEKPDGIVHRHGQVALSIKGDFWDPQKDTVAISYTLSRPAKDADKSLIDRNISDAEKLAAQFKDEVAALKDLSPPFDAVFNEDQMIGDRLLHWLMRSSLVDCDALQKSAKSQGVVLLGDAAHAQPIPGYGANTAIADAIELAKYMSPDGEIDVAKFLQARAESWAGDKEAAEQALSHLHEAGTSQSML</sequence>
<dbReference type="SUPFAM" id="SSF51905">
    <property type="entry name" value="FAD/NAD(P)-binding domain"/>
    <property type="match status" value="1"/>
</dbReference>
<dbReference type="OrthoDB" id="47494at2759"/>
<name>A0A1V8S9T9_9PEZI</name>
<gene>
    <name evidence="9" type="ORF">B0A48_17743</name>
</gene>
<evidence type="ECO:0000256" key="6">
    <source>
        <dbReference type="ARBA" id="ARBA00023002"/>
    </source>
</evidence>
<keyword evidence="6" id="KW-0560">Oxidoreductase</keyword>
<reference evidence="10" key="1">
    <citation type="submission" date="2017-03" db="EMBL/GenBank/DDBJ databases">
        <title>Genomes of endolithic fungi from Antarctica.</title>
        <authorList>
            <person name="Coleine C."/>
            <person name="Masonjones S."/>
            <person name="Stajich J.E."/>
        </authorList>
    </citation>
    <scope>NUCLEOTIDE SEQUENCE [LARGE SCALE GENOMIC DNA]</scope>
    <source>
        <strain evidence="10">CCFEE 5527</strain>
    </source>
</reference>
<evidence type="ECO:0000256" key="1">
    <source>
        <dbReference type="ARBA" id="ARBA00001974"/>
    </source>
</evidence>
<evidence type="ECO:0000256" key="7">
    <source>
        <dbReference type="ARBA" id="ARBA00023033"/>
    </source>
</evidence>
<evidence type="ECO:0000256" key="4">
    <source>
        <dbReference type="ARBA" id="ARBA00022630"/>
    </source>
</evidence>
<evidence type="ECO:0000256" key="5">
    <source>
        <dbReference type="ARBA" id="ARBA00022827"/>
    </source>
</evidence>
<dbReference type="GO" id="GO:0071949">
    <property type="term" value="F:FAD binding"/>
    <property type="evidence" value="ECO:0007669"/>
    <property type="project" value="InterPro"/>
</dbReference>
<comment type="similarity">
    <text evidence="3">Belongs to the paxM FAD-dependent monooxygenase family.</text>
</comment>
<evidence type="ECO:0000259" key="8">
    <source>
        <dbReference type="Pfam" id="PF01494"/>
    </source>
</evidence>
<dbReference type="EMBL" id="NAJO01000076">
    <property type="protein sequence ID" value="OQN95906.1"/>
    <property type="molecule type" value="Genomic_DNA"/>
</dbReference>
<dbReference type="Proteomes" id="UP000192596">
    <property type="component" value="Unassembled WGS sequence"/>
</dbReference>
<feature type="domain" description="FAD-binding" evidence="8">
    <location>
        <begin position="297"/>
        <end position="332"/>
    </location>
</feature>
<dbReference type="PRINTS" id="PR00420">
    <property type="entry name" value="RNGMNOXGNASE"/>
</dbReference>
<evidence type="ECO:0000256" key="2">
    <source>
        <dbReference type="ARBA" id="ARBA00005179"/>
    </source>
</evidence>
<dbReference type="PANTHER" id="PTHR47178:SF4">
    <property type="entry name" value="FAD-DEPENDENT MONOOXYGENASE APTC"/>
    <property type="match status" value="1"/>
</dbReference>
<feature type="domain" description="FAD-binding" evidence="8">
    <location>
        <begin position="100"/>
        <end position="161"/>
    </location>
</feature>
<dbReference type="Gene3D" id="3.50.50.60">
    <property type="entry name" value="FAD/NAD(P)-binding domain"/>
    <property type="match status" value="1"/>
</dbReference>
<dbReference type="STRING" id="1507870.A0A1V8S9T9"/>
<keyword evidence="7" id="KW-0503">Monooxygenase</keyword>
<accession>A0A1V8S9T9</accession>
<dbReference type="InParanoid" id="A0A1V8S9T9"/>
<dbReference type="PANTHER" id="PTHR47178">
    <property type="entry name" value="MONOOXYGENASE, FAD-BINDING"/>
    <property type="match status" value="1"/>
</dbReference>
<comment type="caution">
    <text evidence="9">The sequence shown here is derived from an EMBL/GenBank/DDBJ whole genome shotgun (WGS) entry which is preliminary data.</text>
</comment>
<keyword evidence="10" id="KW-1185">Reference proteome</keyword>
<evidence type="ECO:0000256" key="3">
    <source>
        <dbReference type="ARBA" id="ARBA00007992"/>
    </source>
</evidence>
<comment type="cofactor">
    <cofactor evidence="1">
        <name>FAD</name>
        <dbReference type="ChEBI" id="CHEBI:57692"/>
    </cofactor>
</comment>
<comment type="pathway">
    <text evidence="2">Secondary metabolite biosynthesis.</text>
</comment>
<organism evidence="9 10">
    <name type="scientific">Cryoendolithus antarcticus</name>
    <dbReference type="NCBI Taxonomy" id="1507870"/>
    <lineage>
        <taxon>Eukaryota</taxon>
        <taxon>Fungi</taxon>
        <taxon>Dikarya</taxon>
        <taxon>Ascomycota</taxon>
        <taxon>Pezizomycotina</taxon>
        <taxon>Dothideomycetes</taxon>
        <taxon>Dothideomycetidae</taxon>
        <taxon>Cladosporiales</taxon>
        <taxon>Cladosporiaceae</taxon>
        <taxon>Cryoendolithus</taxon>
    </lineage>
</organism>
<dbReference type="GO" id="GO:0004497">
    <property type="term" value="F:monooxygenase activity"/>
    <property type="evidence" value="ECO:0007669"/>
    <property type="project" value="UniProtKB-KW"/>
</dbReference>
<keyword evidence="5" id="KW-0274">FAD</keyword>
<keyword evidence="4" id="KW-0285">Flavoprotein</keyword>